<evidence type="ECO:0000313" key="2">
    <source>
        <dbReference type="EMBL" id="KAK4014068.1"/>
    </source>
</evidence>
<gene>
    <name evidence="2" type="ORF">OUZ56_026614</name>
</gene>
<dbReference type="EMBL" id="JAOYFB010000004">
    <property type="protein sequence ID" value="KAK4014068.1"/>
    <property type="molecule type" value="Genomic_DNA"/>
</dbReference>
<name>A0ABQ9ZMA8_9CRUS</name>
<keyword evidence="3" id="KW-1185">Reference proteome</keyword>
<evidence type="ECO:0000313" key="3">
    <source>
        <dbReference type="Proteomes" id="UP001234178"/>
    </source>
</evidence>
<sequence>MQNPAPQVTDAHHQEPSSTNFPSLGTLLGESFGNLQFSPSEFEGFEAILNLPSEPSAGERDIEEEVVAIPVHRAVEPTDVRRH</sequence>
<protein>
    <submittedName>
        <fullName evidence="2">Uncharacterized protein</fullName>
    </submittedName>
</protein>
<feature type="region of interest" description="Disordered" evidence="1">
    <location>
        <begin position="1"/>
        <end position="25"/>
    </location>
</feature>
<dbReference type="Proteomes" id="UP001234178">
    <property type="component" value="Unassembled WGS sequence"/>
</dbReference>
<reference evidence="2 3" key="1">
    <citation type="journal article" date="2023" name="Nucleic Acids Res.">
        <title>The hologenome of Daphnia magna reveals possible DNA methylation and microbiome-mediated evolution of the host genome.</title>
        <authorList>
            <person name="Chaturvedi A."/>
            <person name="Li X."/>
            <person name="Dhandapani V."/>
            <person name="Marshall H."/>
            <person name="Kissane S."/>
            <person name="Cuenca-Cambronero M."/>
            <person name="Asole G."/>
            <person name="Calvet F."/>
            <person name="Ruiz-Romero M."/>
            <person name="Marangio P."/>
            <person name="Guigo R."/>
            <person name="Rago D."/>
            <person name="Mirbahai L."/>
            <person name="Eastwood N."/>
            <person name="Colbourne J.K."/>
            <person name="Zhou J."/>
            <person name="Mallon E."/>
            <person name="Orsini L."/>
        </authorList>
    </citation>
    <scope>NUCLEOTIDE SEQUENCE [LARGE SCALE GENOMIC DNA]</scope>
    <source>
        <strain evidence="2">LRV0_1</strain>
    </source>
</reference>
<accession>A0ABQ9ZMA8</accession>
<proteinExistence type="predicted"/>
<organism evidence="2 3">
    <name type="scientific">Daphnia magna</name>
    <dbReference type="NCBI Taxonomy" id="35525"/>
    <lineage>
        <taxon>Eukaryota</taxon>
        <taxon>Metazoa</taxon>
        <taxon>Ecdysozoa</taxon>
        <taxon>Arthropoda</taxon>
        <taxon>Crustacea</taxon>
        <taxon>Branchiopoda</taxon>
        <taxon>Diplostraca</taxon>
        <taxon>Cladocera</taxon>
        <taxon>Anomopoda</taxon>
        <taxon>Daphniidae</taxon>
        <taxon>Daphnia</taxon>
    </lineage>
</organism>
<evidence type="ECO:0000256" key="1">
    <source>
        <dbReference type="SAM" id="MobiDB-lite"/>
    </source>
</evidence>
<comment type="caution">
    <text evidence="2">The sequence shown here is derived from an EMBL/GenBank/DDBJ whole genome shotgun (WGS) entry which is preliminary data.</text>
</comment>